<keyword evidence="3" id="KW-1185">Reference proteome</keyword>
<feature type="transmembrane region" description="Helical" evidence="1">
    <location>
        <begin position="27"/>
        <end position="48"/>
    </location>
</feature>
<proteinExistence type="predicted"/>
<feature type="transmembrane region" description="Helical" evidence="1">
    <location>
        <begin position="60"/>
        <end position="78"/>
    </location>
</feature>
<name>A0ABR2YK98_9CHLO</name>
<dbReference type="EMBL" id="JALJOT010000010">
    <property type="protein sequence ID" value="KAK9906876.1"/>
    <property type="molecule type" value="Genomic_DNA"/>
</dbReference>
<gene>
    <name evidence="2" type="ORF">WJX75_009592</name>
</gene>
<feature type="transmembrane region" description="Helical" evidence="1">
    <location>
        <begin position="98"/>
        <end position="118"/>
    </location>
</feature>
<organism evidence="2 3">
    <name type="scientific">Coccomyxa subellipsoidea</name>
    <dbReference type="NCBI Taxonomy" id="248742"/>
    <lineage>
        <taxon>Eukaryota</taxon>
        <taxon>Viridiplantae</taxon>
        <taxon>Chlorophyta</taxon>
        <taxon>core chlorophytes</taxon>
        <taxon>Trebouxiophyceae</taxon>
        <taxon>Trebouxiophyceae incertae sedis</taxon>
        <taxon>Coccomyxaceae</taxon>
        <taxon>Coccomyxa</taxon>
    </lineage>
</organism>
<keyword evidence="1" id="KW-1133">Transmembrane helix</keyword>
<comment type="caution">
    <text evidence="2">The sequence shown here is derived from an EMBL/GenBank/DDBJ whole genome shotgun (WGS) entry which is preliminary data.</text>
</comment>
<keyword evidence="1" id="KW-0472">Membrane</keyword>
<keyword evidence="1" id="KW-0812">Transmembrane</keyword>
<evidence type="ECO:0000313" key="2">
    <source>
        <dbReference type="EMBL" id="KAK9906876.1"/>
    </source>
</evidence>
<evidence type="ECO:0000256" key="1">
    <source>
        <dbReference type="SAM" id="Phobius"/>
    </source>
</evidence>
<sequence length="160" mass="18186">MHGLGHLDPQRSILLRFECMSSGELKVILLALYALLFLGFLSLIALIIVKRLVDFSKANVGMAVPCLSLLLAILSWGLSRIWRAWRGAKHWGRRRRRLVTFALVQTLLQTVNVTFWLTPHVHILITRCGWSDHIVLVSGLIQWTMWNTIFLTLTISGGQT</sequence>
<feature type="transmembrane region" description="Helical" evidence="1">
    <location>
        <begin position="133"/>
        <end position="155"/>
    </location>
</feature>
<accession>A0ABR2YK98</accession>
<dbReference type="Proteomes" id="UP001491310">
    <property type="component" value="Unassembled WGS sequence"/>
</dbReference>
<protein>
    <submittedName>
        <fullName evidence="2">Uncharacterized protein</fullName>
    </submittedName>
</protein>
<reference evidence="2 3" key="1">
    <citation type="journal article" date="2024" name="Nat. Commun.">
        <title>Phylogenomics reveals the evolutionary origins of lichenization in chlorophyte algae.</title>
        <authorList>
            <person name="Puginier C."/>
            <person name="Libourel C."/>
            <person name="Otte J."/>
            <person name="Skaloud P."/>
            <person name="Haon M."/>
            <person name="Grisel S."/>
            <person name="Petersen M."/>
            <person name="Berrin J.G."/>
            <person name="Delaux P.M."/>
            <person name="Dal Grande F."/>
            <person name="Keller J."/>
        </authorList>
    </citation>
    <scope>NUCLEOTIDE SEQUENCE [LARGE SCALE GENOMIC DNA]</scope>
    <source>
        <strain evidence="2 3">SAG 216-7</strain>
    </source>
</reference>
<evidence type="ECO:0000313" key="3">
    <source>
        <dbReference type="Proteomes" id="UP001491310"/>
    </source>
</evidence>